<accession>A0AAD8W4L2</accession>
<comment type="caution">
    <text evidence="2">The sequence shown here is derived from an EMBL/GenBank/DDBJ whole genome shotgun (WGS) entry which is preliminary data.</text>
</comment>
<dbReference type="PANTHER" id="PTHR33207">
    <property type="entry name" value="F-BOX DOMAIN CONTAINING PROTEIN-RELATED"/>
    <property type="match status" value="1"/>
</dbReference>
<dbReference type="Proteomes" id="UP001231189">
    <property type="component" value="Unassembled WGS sequence"/>
</dbReference>
<organism evidence="2 3">
    <name type="scientific">Lolium multiflorum</name>
    <name type="common">Italian ryegrass</name>
    <name type="synonym">Lolium perenne subsp. multiflorum</name>
    <dbReference type="NCBI Taxonomy" id="4521"/>
    <lineage>
        <taxon>Eukaryota</taxon>
        <taxon>Viridiplantae</taxon>
        <taxon>Streptophyta</taxon>
        <taxon>Embryophyta</taxon>
        <taxon>Tracheophyta</taxon>
        <taxon>Spermatophyta</taxon>
        <taxon>Magnoliopsida</taxon>
        <taxon>Liliopsida</taxon>
        <taxon>Poales</taxon>
        <taxon>Poaceae</taxon>
        <taxon>BOP clade</taxon>
        <taxon>Pooideae</taxon>
        <taxon>Poodae</taxon>
        <taxon>Poeae</taxon>
        <taxon>Poeae Chloroplast Group 2 (Poeae type)</taxon>
        <taxon>Loliodinae</taxon>
        <taxon>Loliinae</taxon>
        <taxon>Lolium</taxon>
    </lineage>
</organism>
<dbReference type="InterPro" id="IPR036047">
    <property type="entry name" value="F-box-like_dom_sf"/>
</dbReference>
<dbReference type="AlphaFoldDB" id="A0AAD8W4L2"/>
<protein>
    <recommendedName>
        <fullName evidence="1">F-box protein AT5G49610-like beta-propeller domain-containing protein</fullName>
    </recommendedName>
</protein>
<name>A0AAD8W4L2_LOLMU</name>
<dbReference type="SUPFAM" id="SSF81383">
    <property type="entry name" value="F-box domain"/>
    <property type="match status" value="1"/>
</dbReference>
<dbReference type="Pfam" id="PF23635">
    <property type="entry name" value="Beta-prop_AT5G49610-like"/>
    <property type="match status" value="1"/>
</dbReference>
<sequence>MATPHKRQCQQEPTTLMSLGDDMLAEILRRLTSLSSFARAAFACKRLRHVISSPSYSSVVATRIMSSAPLVGYFISVIGGAAPSFHRALLGSDRDVASIVRHGKFQFADFDDYSWRLMDCRHGLLLLSSDSCMAVFDPLTDKHFRITHCTSRISHCKSSSFHCILLASGADATSFRVLCLECTSGGRVRPHVYSSRTGEWQSHQLAPKTIKPPRRVDPHSNHNLPMHAGGGRVYWRTHAAVLTSFDVGSMEFSHVPLPGGLNHLSSYAVGDAEDGTTCLVAVSAEHQQKLDMRVWLLKMGEHGSLSSSPWERQWRVDASDELDLLAIPAARSSHARKVYDVTAGVVLLSVGYKHNGIRYVAVRIKDTLRREGATKTDTDTDTKRQTLILADFCSSSGWLHPYFMAWPRPSLKVP</sequence>
<dbReference type="InterPro" id="IPR056594">
    <property type="entry name" value="AT5G49610-like_b-prop"/>
</dbReference>
<proteinExistence type="predicted"/>
<evidence type="ECO:0000313" key="3">
    <source>
        <dbReference type="Proteomes" id="UP001231189"/>
    </source>
</evidence>
<reference evidence="2" key="1">
    <citation type="submission" date="2023-07" db="EMBL/GenBank/DDBJ databases">
        <title>A chromosome-level genome assembly of Lolium multiflorum.</title>
        <authorList>
            <person name="Chen Y."/>
            <person name="Copetti D."/>
            <person name="Kolliker R."/>
            <person name="Studer B."/>
        </authorList>
    </citation>
    <scope>NUCLEOTIDE SEQUENCE</scope>
    <source>
        <strain evidence="2">02402/16</strain>
        <tissue evidence="2">Leaf</tissue>
    </source>
</reference>
<gene>
    <name evidence="2" type="ORF">QYE76_006943</name>
</gene>
<dbReference type="EMBL" id="JAUUTY010000005">
    <property type="protein sequence ID" value="KAK1632628.1"/>
    <property type="molecule type" value="Genomic_DNA"/>
</dbReference>
<evidence type="ECO:0000313" key="2">
    <source>
        <dbReference type="EMBL" id="KAK1632628.1"/>
    </source>
</evidence>
<keyword evidence="3" id="KW-1185">Reference proteome</keyword>
<feature type="domain" description="F-box protein AT5G49610-like beta-propeller" evidence="1">
    <location>
        <begin position="117"/>
        <end position="310"/>
    </location>
</feature>
<evidence type="ECO:0000259" key="1">
    <source>
        <dbReference type="Pfam" id="PF23635"/>
    </source>
</evidence>